<feature type="compositionally biased region" description="Polar residues" evidence="1">
    <location>
        <begin position="78"/>
        <end position="88"/>
    </location>
</feature>
<proteinExistence type="predicted"/>
<feature type="compositionally biased region" description="Basic and acidic residues" evidence="1">
    <location>
        <begin position="1"/>
        <end position="37"/>
    </location>
</feature>
<protein>
    <submittedName>
        <fullName evidence="2">Uncharacterized protein</fullName>
    </submittedName>
</protein>
<name>A0A0A9F4J8_ARUDO</name>
<sequence length="134" mass="14567">MAGVEEGKHRGVEVEEPHQDTKGDHSRTTEATRVREERRRRRPRVPNPNPRVRAKVPAHGVLNRGRRPRGSGIGGVRNSSPTTKSGETPNGGGILRRRWFLGTVTTRGAGPEGRKGRSWSGATQPGGEPTAKGR</sequence>
<reference evidence="2" key="2">
    <citation type="journal article" date="2015" name="Data Brief">
        <title>Shoot transcriptome of the giant reed, Arundo donax.</title>
        <authorList>
            <person name="Barrero R.A."/>
            <person name="Guerrero F.D."/>
            <person name="Moolhuijzen P."/>
            <person name="Goolsby J.A."/>
            <person name="Tidwell J."/>
            <person name="Bellgard S.E."/>
            <person name="Bellgard M.I."/>
        </authorList>
    </citation>
    <scope>NUCLEOTIDE SEQUENCE</scope>
    <source>
        <tissue evidence="2">Shoot tissue taken approximately 20 cm above the soil surface</tissue>
    </source>
</reference>
<feature type="region of interest" description="Disordered" evidence="1">
    <location>
        <begin position="1"/>
        <end position="134"/>
    </location>
</feature>
<reference evidence="2" key="1">
    <citation type="submission" date="2014-09" db="EMBL/GenBank/DDBJ databases">
        <authorList>
            <person name="Magalhaes I.L.F."/>
            <person name="Oliveira U."/>
            <person name="Santos F.R."/>
            <person name="Vidigal T.H.D.A."/>
            <person name="Brescovit A.D."/>
            <person name="Santos A.J."/>
        </authorList>
    </citation>
    <scope>NUCLEOTIDE SEQUENCE</scope>
    <source>
        <tissue evidence="2">Shoot tissue taken approximately 20 cm above the soil surface</tissue>
    </source>
</reference>
<evidence type="ECO:0000256" key="1">
    <source>
        <dbReference type="SAM" id="MobiDB-lite"/>
    </source>
</evidence>
<dbReference type="AlphaFoldDB" id="A0A0A9F4J8"/>
<accession>A0A0A9F4J8</accession>
<dbReference type="EMBL" id="GBRH01192830">
    <property type="protein sequence ID" value="JAE05066.1"/>
    <property type="molecule type" value="Transcribed_RNA"/>
</dbReference>
<organism evidence="2">
    <name type="scientific">Arundo donax</name>
    <name type="common">Giant reed</name>
    <name type="synonym">Donax arundinaceus</name>
    <dbReference type="NCBI Taxonomy" id="35708"/>
    <lineage>
        <taxon>Eukaryota</taxon>
        <taxon>Viridiplantae</taxon>
        <taxon>Streptophyta</taxon>
        <taxon>Embryophyta</taxon>
        <taxon>Tracheophyta</taxon>
        <taxon>Spermatophyta</taxon>
        <taxon>Magnoliopsida</taxon>
        <taxon>Liliopsida</taxon>
        <taxon>Poales</taxon>
        <taxon>Poaceae</taxon>
        <taxon>PACMAD clade</taxon>
        <taxon>Arundinoideae</taxon>
        <taxon>Arundineae</taxon>
        <taxon>Arundo</taxon>
    </lineage>
</organism>
<evidence type="ECO:0000313" key="2">
    <source>
        <dbReference type="EMBL" id="JAE05066.1"/>
    </source>
</evidence>